<dbReference type="Gene3D" id="3.40.50.1820">
    <property type="entry name" value="alpha/beta hydrolase"/>
    <property type="match status" value="1"/>
</dbReference>
<evidence type="ECO:0000259" key="2">
    <source>
        <dbReference type="Pfam" id="PF05057"/>
    </source>
</evidence>
<feature type="region of interest" description="Disordered" evidence="1">
    <location>
        <begin position="1"/>
        <end position="47"/>
    </location>
</feature>
<dbReference type="PANTHER" id="PTHR12482">
    <property type="entry name" value="LIPASE ROG1-RELATED-RELATED"/>
    <property type="match status" value="1"/>
</dbReference>
<evidence type="ECO:0000313" key="4">
    <source>
        <dbReference type="Proteomes" id="UP000796880"/>
    </source>
</evidence>
<dbReference type="FunFam" id="3.40.50.1820:FF:000216">
    <property type="entry name" value="Alpha/beta-Hydrolases superfamily protein"/>
    <property type="match status" value="1"/>
</dbReference>
<dbReference type="InterPro" id="IPR029058">
    <property type="entry name" value="AB_hydrolase_fold"/>
</dbReference>
<keyword evidence="4" id="KW-1185">Reference proteome</keyword>
<dbReference type="SUPFAM" id="SSF53474">
    <property type="entry name" value="alpha/beta-Hydrolases"/>
    <property type="match status" value="1"/>
</dbReference>
<organism evidence="3 4">
    <name type="scientific">Rhamnella rubrinervis</name>
    <dbReference type="NCBI Taxonomy" id="2594499"/>
    <lineage>
        <taxon>Eukaryota</taxon>
        <taxon>Viridiplantae</taxon>
        <taxon>Streptophyta</taxon>
        <taxon>Embryophyta</taxon>
        <taxon>Tracheophyta</taxon>
        <taxon>Spermatophyta</taxon>
        <taxon>Magnoliopsida</taxon>
        <taxon>eudicotyledons</taxon>
        <taxon>Gunneridae</taxon>
        <taxon>Pentapetalae</taxon>
        <taxon>rosids</taxon>
        <taxon>fabids</taxon>
        <taxon>Rosales</taxon>
        <taxon>Rhamnaceae</taxon>
        <taxon>rhamnoid group</taxon>
        <taxon>Rhamneae</taxon>
        <taxon>Rhamnella</taxon>
    </lineage>
</organism>
<dbReference type="EMBL" id="VOIH02000005">
    <property type="protein sequence ID" value="KAF3446707.1"/>
    <property type="molecule type" value="Genomic_DNA"/>
</dbReference>
<feature type="compositionally biased region" description="Basic and acidic residues" evidence="1">
    <location>
        <begin position="1"/>
        <end position="10"/>
    </location>
</feature>
<accession>A0A8K0MI52</accession>
<evidence type="ECO:0000313" key="3">
    <source>
        <dbReference type="EMBL" id="KAF3446707.1"/>
    </source>
</evidence>
<dbReference type="InterPro" id="IPR007751">
    <property type="entry name" value="DUF676_lipase-like"/>
</dbReference>
<comment type="caution">
    <text evidence="3">The sequence shown here is derived from an EMBL/GenBank/DDBJ whole genome shotgun (WGS) entry which is preliminary data.</text>
</comment>
<dbReference type="Pfam" id="PF05057">
    <property type="entry name" value="DUF676"/>
    <property type="match status" value="1"/>
</dbReference>
<proteinExistence type="predicted"/>
<dbReference type="Proteomes" id="UP000796880">
    <property type="component" value="Unassembled WGS sequence"/>
</dbReference>
<protein>
    <recommendedName>
        <fullName evidence="2">DUF676 domain-containing protein</fullName>
    </recommendedName>
</protein>
<evidence type="ECO:0000256" key="1">
    <source>
        <dbReference type="SAM" id="MobiDB-lite"/>
    </source>
</evidence>
<sequence>MTSLELKEEDGSGIVEEAENGSGSRKKVDSNEIRNRGHSKKKKMMSKNQSFYMPKFRCFSINSEPVGRGSFEEVENGSGSKKKVDSNEIRNRGRANKKKMKSKNQSFYMPKFRCFSIKSESVGGGNFDVEVDDRCRTQTPTHLIIMVNGLIGSARDWKFTAKQFLKRYPEDVVVHCSGCNYSTLTFEGVDVMGERLAEEVISVIKRHPGVQKISFIGHSLGGLIARYAIARLYERDITGELSQENGVCECHGSEDKPMEEKFEGKIAGLEPVNFITIATPHLGSRGHKQVPVFCGFYSVEKMASQISGVLGKTGRHLFLTDSDNGKPPLLLQMVKDSGDLKFMSALLSFRRRVAYANIRFDHLVGWGTSSMRRQNELPKLKKLSRDDKYPHIVNVETSKPANPQEEISLAAEVNGCKNIDAEEEMIRGLTKLSWERIDVSFRGSENLLYQLRWGRCDPTRD</sequence>
<dbReference type="AlphaFoldDB" id="A0A8K0MI52"/>
<name>A0A8K0MI52_9ROSA</name>
<dbReference type="InterPro" id="IPR044294">
    <property type="entry name" value="Lipase-like"/>
</dbReference>
<feature type="domain" description="DUF676" evidence="2">
    <location>
        <begin position="138"/>
        <end position="368"/>
    </location>
</feature>
<feature type="compositionally biased region" description="Basic residues" evidence="1">
    <location>
        <begin position="36"/>
        <end position="45"/>
    </location>
</feature>
<gene>
    <name evidence="3" type="ORF">FNV43_RR11887</name>
</gene>
<feature type="compositionally biased region" description="Basic and acidic residues" evidence="1">
    <location>
        <begin position="26"/>
        <end position="35"/>
    </location>
</feature>
<dbReference type="OrthoDB" id="273452at2759"/>
<reference evidence="3" key="1">
    <citation type="submission" date="2020-03" db="EMBL/GenBank/DDBJ databases">
        <title>A high-quality chromosome-level genome assembly of a woody plant with both climbing and erect habits, Rhamnella rubrinervis.</title>
        <authorList>
            <person name="Lu Z."/>
            <person name="Yang Y."/>
            <person name="Zhu X."/>
            <person name="Sun Y."/>
        </authorList>
    </citation>
    <scope>NUCLEOTIDE SEQUENCE</scope>
    <source>
        <strain evidence="3">BYM</strain>
        <tissue evidence="3">Leaf</tissue>
    </source>
</reference>
<dbReference type="PANTHER" id="PTHR12482:SF41">
    <property type="entry name" value="ALPHA_BETA-HYDROLASES SUPERFAMILY PROTEIN"/>
    <property type="match status" value="1"/>
</dbReference>